<proteinExistence type="predicted"/>
<gene>
    <name evidence="1" type="ORF">EZS28_043738</name>
</gene>
<evidence type="ECO:0000313" key="1">
    <source>
        <dbReference type="EMBL" id="KAA6360735.1"/>
    </source>
</evidence>
<feature type="non-terminal residue" evidence="1">
    <location>
        <position position="1"/>
    </location>
</feature>
<reference evidence="1 2" key="1">
    <citation type="submission" date="2019-03" db="EMBL/GenBank/DDBJ databases">
        <title>Single cell metagenomics reveals metabolic interactions within the superorganism composed of flagellate Streblomastix strix and complex community of Bacteroidetes bacteria on its surface.</title>
        <authorList>
            <person name="Treitli S.C."/>
            <person name="Kolisko M."/>
            <person name="Husnik F."/>
            <person name="Keeling P."/>
            <person name="Hampl V."/>
        </authorList>
    </citation>
    <scope>NUCLEOTIDE SEQUENCE [LARGE SCALE GENOMIC DNA]</scope>
    <source>
        <strain evidence="1">ST1C</strain>
    </source>
</reference>
<comment type="caution">
    <text evidence="1">The sequence shown here is derived from an EMBL/GenBank/DDBJ whole genome shotgun (WGS) entry which is preliminary data.</text>
</comment>
<accession>A0A5J4TTP6</accession>
<dbReference type="EMBL" id="SNRW01026522">
    <property type="protein sequence ID" value="KAA6360735.1"/>
    <property type="molecule type" value="Genomic_DNA"/>
</dbReference>
<protein>
    <submittedName>
        <fullName evidence="1">Uncharacterized protein</fullName>
    </submittedName>
</protein>
<name>A0A5J4TTP6_9EUKA</name>
<evidence type="ECO:0000313" key="2">
    <source>
        <dbReference type="Proteomes" id="UP000324800"/>
    </source>
</evidence>
<organism evidence="1 2">
    <name type="scientific">Streblomastix strix</name>
    <dbReference type="NCBI Taxonomy" id="222440"/>
    <lineage>
        <taxon>Eukaryota</taxon>
        <taxon>Metamonada</taxon>
        <taxon>Preaxostyla</taxon>
        <taxon>Oxymonadida</taxon>
        <taxon>Streblomastigidae</taxon>
        <taxon>Streblomastix</taxon>
    </lineage>
</organism>
<sequence length="102" mass="11324">GINKAAGWVGPTLNQVLGQLPGPGSTLHPGVGAVMGIGSRLAGGVNNKTFRQLQENVKIHGMDVNKIGQYQFNVNELTNSKYYNNHYNFKYLNIHQRNIQRF</sequence>
<dbReference type="Proteomes" id="UP000324800">
    <property type="component" value="Unassembled WGS sequence"/>
</dbReference>
<dbReference type="AlphaFoldDB" id="A0A5J4TTP6"/>